<gene>
    <name evidence="1" type="ORF">G8404_003759</name>
</gene>
<reference evidence="1" key="2">
    <citation type="submission" date="2020-02" db="EMBL/GenBank/DDBJ databases">
        <authorList>
            <consortium name="NCBI Pathogen Detection Project"/>
        </authorList>
    </citation>
    <scope>NUCLEOTIDE SEQUENCE</scope>
    <source>
        <strain evidence="1">MA.AU168</strain>
    </source>
</reference>
<protein>
    <submittedName>
        <fullName evidence="1">Uncharacterized protein</fullName>
    </submittedName>
</protein>
<organism evidence="1">
    <name type="scientific">Salmonella enterica</name>
    <name type="common">Salmonella choleraesuis</name>
    <dbReference type="NCBI Taxonomy" id="28901"/>
    <lineage>
        <taxon>Bacteria</taxon>
        <taxon>Pseudomonadati</taxon>
        <taxon>Pseudomonadota</taxon>
        <taxon>Gammaproteobacteria</taxon>
        <taxon>Enterobacterales</taxon>
        <taxon>Enterobacteriaceae</taxon>
        <taxon>Salmonella</taxon>
    </lineage>
</organism>
<accession>A0A763SUH4</accession>
<dbReference type="EMBL" id="DAAYJT010000016">
    <property type="protein sequence ID" value="HAG4527981.1"/>
    <property type="molecule type" value="Genomic_DNA"/>
</dbReference>
<dbReference type="AlphaFoldDB" id="A0A763SUH4"/>
<comment type="caution">
    <text evidence="1">The sequence shown here is derived from an EMBL/GenBank/DDBJ whole genome shotgun (WGS) entry which is preliminary data.</text>
</comment>
<sequence>MTQLASTTRKPRKHHTLEFPQEALKLAERIGVLATGRELILYRSGAVNSNNGSHLLTAKMNSPLKMPV</sequence>
<name>A0A763SUH4_SALER</name>
<reference evidence="1" key="1">
    <citation type="journal article" date="2018" name="Genome Biol.">
        <title>SKESA: strategic k-mer extension for scrupulous assemblies.</title>
        <authorList>
            <person name="Souvorov A."/>
            <person name="Agarwala R."/>
            <person name="Lipman D.J."/>
        </authorList>
    </citation>
    <scope>NUCLEOTIDE SEQUENCE</scope>
    <source>
        <strain evidence="1">MA.AU168</strain>
    </source>
</reference>
<evidence type="ECO:0000313" key="1">
    <source>
        <dbReference type="EMBL" id="HAG4527981.1"/>
    </source>
</evidence>
<proteinExistence type="predicted"/>